<proteinExistence type="predicted"/>
<dbReference type="InterPro" id="IPR027417">
    <property type="entry name" value="P-loop_NTPase"/>
</dbReference>
<dbReference type="PANTHER" id="PTHR10513:SF48">
    <property type="entry name" value="DEOXYCYTIDINE KINASE 2"/>
    <property type="match status" value="1"/>
</dbReference>
<organism evidence="2 3">
    <name type="scientific">Cirrhinus mrigala</name>
    <name type="common">Mrigala</name>
    <dbReference type="NCBI Taxonomy" id="683832"/>
    <lineage>
        <taxon>Eukaryota</taxon>
        <taxon>Metazoa</taxon>
        <taxon>Chordata</taxon>
        <taxon>Craniata</taxon>
        <taxon>Vertebrata</taxon>
        <taxon>Euteleostomi</taxon>
        <taxon>Actinopterygii</taxon>
        <taxon>Neopterygii</taxon>
        <taxon>Teleostei</taxon>
        <taxon>Ostariophysi</taxon>
        <taxon>Cypriniformes</taxon>
        <taxon>Cyprinidae</taxon>
        <taxon>Labeoninae</taxon>
        <taxon>Labeonini</taxon>
        <taxon>Cirrhinus</taxon>
    </lineage>
</organism>
<keyword evidence="3" id="KW-1185">Reference proteome</keyword>
<accession>A0ABD0NKY9</accession>
<protein>
    <recommendedName>
        <fullName evidence="1">Deoxynucleoside kinase domain-containing protein</fullName>
    </recommendedName>
</protein>
<sequence length="90" mass="10563">MLERASEEWEVIPEPIGKWCNVQTTENEYEELSTSQKSGGNLLQMLYDKPSRWSYTFQTYACLSRVRSQLQPPSAKLRQAEQPVQFFERS</sequence>
<dbReference type="Gene3D" id="3.40.50.300">
    <property type="entry name" value="P-loop containing nucleotide triphosphate hydrolases"/>
    <property type="match status" value="1"/>
</dbReference>
<gene>
    <name evidence="2" type="ORF">M9458_041998</name>
</gene>
<evidence type="ECO:0000313" key="2">
    <source>
        <dbReference type="EMBL" id="KAL0162602.1"/>
    </source>
</evidence>
<feature type="non-terminal residue" evidence="2">
    <location>
        <position position="90"/>
    </location>
</feature>
<feature type="domain" description="Deoxynucleoside kinase" evidence="1">
    <location>
        <begin position="2"/>
        <end position="90"/>
    </location>
</feature>
<dbReference type="Pfam" id="PF01712">
    <property type="entry name" value="dNK"/>
    <property type="match status" value="1"/>
</dbReference>
<dbReference type="AlphaFoldDB" id="A0ABD0NKY9"/>
<evidence type="ECO:0000313" key="3">
    <source>
        <dbReference type="Proteomes" id="UP001529510"/>
    </source>
</evidence>
<dbReference type="InterPro" id="IPR050566">
    <property type="entry name" value="Deoxyribonucleoside_kinase"/>
</dbReference>
<reference evidence="2 3" key="1">
    <citation type="submission" date="2024-05" db="EMBL/GenBank/DDBJ databases">
        <title>Genome sequencing and assembly of Indian major carp, Cirrhinus mrigala (Hamilton, 1822).</title>
        <authorList>
            <person name="Mohindra V."/>
            <person name="Chowdhury L.M."/>
            <person name="Lal K."/>
            <person name="Jena J.K."/>
        </authorList>
    </citation>
    <scope>NUCLEOTIDE SEQUENCE [LARGE SCALE GENOMIC DNA]</scope>
    <source>
        <strain evidence="2">CM1030</strain>
        <tissue evidence="2">Blood</tissue>
    </source>
</reference>
<dbReference type="PANTHER" id="PTHR10513">
    <property type="entry name" value="DEOXYNUCLEOSIDE KINASE"/>
    <property type="match status" value="1"/>
</dbReference>
<dbReference type="Proteomes" id="UP001529510">
    <property type="component" value="Unassembled WGS sequence"/>
</dbReference>
<evidence type="ECO:0000259" key="1">
    <source>
        <dbReference type="Pfam" id="PF01712"/>
    </source>
</evidence>
<dbReference type="EMBL" id="JAMKFB020000021">
    <property type="protein sequence ID" value="KAL0162602.1"/>
    <property type="molecule type" value="Genomic_DNA"/>
</dbReference>
<comment type="caution">
    <text evidence="2">The sequence shown here is derived from an EMBL/GenBank/DDBJ whole genome shotgun (WGS) entry which is preliminary data.</text>
</comment>
<dbReference type="InterPro" id="IPR031314">
    <property type="entry name" value="DNK_dom"/>
</dbReference>
<name>A0ABD0NKY9_CIRMR</name>